<keyword evidence="3" id="KW-1185">Reference proteome</keyword>
<comment type="caution">
    <text evidence="2">The sequence shown here is derived from an EMBL/GenBank/DDBJ whole genome shotgun (WGS) entry which is preliminary data.</text>
</comment>
<sequence>MTTEASCIGEEKIGLKPNEDSPQRVDAPVELAPAVFTVCVRQDNNLENTRYREIEEDKVTARRRRRREKEAIRKRVYHQRLKDERNSLRKTVDELSHQLEKLQQGKDFTSLKLFGSVWRDLAEEERQKLLNSEAEQKQLLAVAKAKASCIKELCEQIPILMDQCAATKSSEKSDVVQSPTSPPFDYTMFRGHLRRVHESYAQVDEIFNSNPMPEGFTISVKRNESNDEIEFCEYLHKLREPFRYERTHQTLWKLFNLQHRQQDRDDFGDVVGSDDLIVVRFRLCQTLTSRATVSVLQRLVAQRFVEEFRTVFVWKIHSEGEGIFQGMHSDETGWFCINPDTEEDTTEIRACVRQVPVRFGISTWDDLPSEEFHQILQDATNEDMLHVTSKLDQLLLEDSLSGINM</sequence>
<accession>A0A225VCL1</accession>
<name>A0A225VCL1_9STRA</name>
<proteinExistence type="predicted"/>
<evidence type="ECO:0000256" key="1">
    <source>
        <dbReference type="SAM" id="Coils"/>
    </source>
</evidence>
<evidence type="ECO:0000313" key="2">
    <source>
        <dbReference type="EMBL" id="OWZ03082.1"/>
    </source>
</evidence>
<organism evidence="2 3">
    <name type="scientific">Phytophthora megakarya</name>
    <dbReference type="NCBI Taxonomy" id="4795"/>
    <lineage>
        <taxon>Eukaryota</taxon>
        <taxon>Sar</taxon>
        <taxon>Stramenopiles</taxon>
        <taxon>Oomycota</taxon>
        <taxon>Peronosporomycetes</taxon>
        <taxon>Peronosporales</taxon>
        <taxon>Peronosporaceae</taxon>
        <taxon>Phytophthora</taxon>
    </lineage>
</organism>
<gene>
    <name evidence="2" type="ORF">PHMEG_00025252</name>
</gene>
<keyword evidence="1" id="KW-0175">Coiled coil</keyword>
<dbReference type="Proteomes" id="UP000198211">
    <property type="component" value="Unassembled WGS sequence"/>
</dbReference>
<feature type="coiled-coil region" evidence="1">
    <location>
        <begin position="51"/>
        <end position="105"/>
    </location>
</feature>
<dbReference type="OrthoDB" id="162987at2759"/>
<protein>
    <submittedName>
        <fullName evidence="2">Uncharacterized protein</fullName>
    </submittedName>
</protein>
<dbReference type="EMBL" id="NBNE01005742">
    <property type="protein sequence ID" value="OWZ03082.1"/>
    <property type="molecule type" value="Genomic_DNA"/>
</dbReference>
<reference evidence="3" key="1">
    <citation type="submission" date="2017-03" db="EMBL/GenBank/DDBJ databases">
        <title>Phytopthora megakarya and P. palmivora, two closely related causual agents of cacao black pod achieved similar genome size and gene model numbers by different mechanisms.</title>
        <authorList>
            <person name="Ali S."/>
            <person name="Shao J."/>
            <person name="Larry D.J."/>
            <person name="Kronmiller B."/>
            <person name="Shen D."/>
            <person name="Strem M.D."/>
            <person name="Melnick R.L."/>
            <person name="Guiltinan M.J."/>
            <person name="Tyler B.M."/>
            <person name="Meinhardt L.W."/>
            <person name="Bailey B.A."/>
        </authorList>
    </citation>
    <scope>NUCLEOTIDE SEQUENCE [LARGE SCALE GENOMIC DNA]</scope>
    <source>
        <strain evidence="3">zdho120</strain>
    </source>
</reference>
<dbReference type="AlphaFoldDB" id="A0A225VCL1"/>
<evidence type="ECO:0000313" key="3">
    <source>
        <dbReference type="Proteomes" id="UP000198211"/>
    </source>
</evidence>